<organism evidence="2">
    <name type="scientific">Rosellinia necatrix</name>
    <name type="common">White root-rot fungus</name>
    <dbReference type="NCBI Taxonomy" id="77044"/>
    <lineage>
        <taxon>Eukaryota</taxon>
        <taxon>Fungi</taxon>
        <taxon>Dikarya</taxon>
        <taxon>Ascomycota</taxon>
        <taxon>Pezizomycotina</taxon>
        <taxon>Sordariomycetes</taxon>
        <taxon>Xylariomycetidae</taxon>
        <taxon>Xylariales</taxon>
        <taxon>Xylariaceae</taxon>
        <taxon>Rosellinia</taxon>
    </lineage>
</organism>
<dbReference type="OrthoDB" id="3946750at2759"/>
<feature type="region of interest" description="Disordered" evidence="1">
    <location>
        <begin position="291"/>
        <end position="356"/>
    </location>
</feature>
<dbReference type="OMA" id="GMYKKEK"/>
<evidence type="ECO:0000313" key="3">
    <source>
        <dbReference type="Proteomes" id="UP000054516"/>
    </source>
</evidence>
<keyword evidence="3" id="KW-1185">Reference proteome</keyword>
<dbReference type="EMBL" id="DF977463">
    <property type="protein sequence ID" value="GAP86270.2"/>
    <property type="molecule type" value="Genomic_DNA"/>
</dbReference>
<dbReference type="Proteomes" id="UP000054516">
    <property type="component" value="Unassembled WGS sequence"/>
</dbReference>
<dbReference type="STRING" id="77044.A0A1W2TE42"/>
<name>A0A1W2TE42_ROSNE</name>
<sequence length="907" mass="101276">MTMLASRTLLRLRPLQAHSTSGRVLASSGASSLRLRHPIQMRAFRFDLWPTSLDHAYHRELRRRHRILHKHVDNINRRLSWHDLDHPLADEPAIALRRVVARFWSPTVAKCSSRSVNRGEHDSRETTSSYSFYSTWRSHLEKTADPQSKPTQAGAKSQRHMENKSKDRRGNDNSKIPERRGAIQSEANYTTEKDYTIDPITNRKVQKQGNGFVEIGSNPPKQAREAYESQSAPSAPPNPEVERSSVHLDDKPPVSELRKYAQSDFDDWAADYAQSSTDGVTSSAEKAALKNEEYALNHLPLDDPIEDHDDLQENKTPTPDSSPEEISENPKSQDLVSRIGSVGPQSDFEFPTPEPISELGELQNELRNYGPYIHDETPPATRPTQDSNDLKKYRYDASEEPKPLNEPVTAYDDLHKYEPTTFQEAKAEDQPFKQYGDLEKYKTFRFQHLDAAVVPEPDIVTESLKDYEAKAENREMPDATDTYGHGVLMKMPKMKLPEGHVFSKHYSGQIGTEAAQSTSERAREKLDKHMSEFGAMSDAIDREVNYNLQNTRRRFTKGQDVVQNVENLHSGDASSTARKEILQSTPDKTRNTAKLEPALNRRVSTMKSDHRAPAFGADLYSKEPQGLETSFAEEHGGRHTMPLYKRHYGSEPGQVASQSGRVAQGEARGLAERPLDSYYHRDPEIDGIPPSEWTDPTQSRKATRPEEPTVYKILTYDSAMRTVRVTETSSVVPDLASPLSPTEVLTRLSNPTQFIPHFAHLQAEGFEITSGCGDILVFRQVRPARAVAQGGANHVNPIDLMGRSTVVPNAAAFVSPTGFVNYDMPRVEEEPTEPARPSGTRVRREEAVFSGPKRPASKDKKSQGSRMNLGGRIILGGASAAGVSYALGVVSEYFATGGTDGKGPTGF</sequence>
<proteinExistence type="predicted"/>
<feature type="region of interest" description="Disordered" evidence="1">
    <location>
        <begin position="369"/>
        <end position="390"/>
    </location>
</feature>
<feature type="compositionally biased region" description="Polar residues" evidence="1">
    <location>
        <begin position="570"/>
        <end position="586"/>
    </location>
</feature>
<dbReference type="AlphaFoldDB" id="A0A1W2TE42"/>
<evidence type="ECO:0000256" key="1">
    <source>
        <dbReference type="SAM" id="MobiDB-lite"/>
    </source>
</evidence>
<protein>
    <submittedName>
        <fullName evidence="2">Putative conserved serine-threonine rich protein</fullName>
    </submittedName>
</protein>
<feature type="region of interest" description="Disordered" evidence="1">
    <location>
        <begin position="140"/>
        <end position="255"/>
    </location>
</feature>
<feature type="compositionally biased region" description="Basic and acidic residues" evidence="1">
    <location>
        <begin position="240"/>
        <end position="255"/>
    </location>
</feature>
<feature type="region of interest" description="Disordered" evidence="1">
    <location>
        <begin position="827"/>
        <end position="867"/>
    </location>
</feature>
<accession>A0A1W2TE42</accession>
<feature type="compositionally biased region" description="Basic and acidic residues" evidence="1">
    <location>
        <begin position="159"/>
        <end position="181"/>
    </location>
</feature>
<feature type="region of interest" description="Disordered" evidence="1">
    <location>
        <begin position="570"/>
        <end position="590"/>
    </location>
</feature>
<feature type="compositionally biased region" description="Basic and acidic residues" evidence="1">
    <location>
        <begin position="669"/>
        <end position="684"/>
    </location>
</feature>
<feature type="region of interest" description="Disordered" evidence="1">
    <location>
        <begin position="648"/>
        <end position="708"/>
    </location>
</feature>
<feature type="compositionally biased region" description="Polar residues" evidence="1">
    <location>
        <begin position="145"/>
        <end position="155"/>
    </location>
</feature>
<reference evidence="2" key="1">
    <citation type="submission" date="2016-03" db="EMBL/GenBank/DDBJ databases">
        <title>Draft genome sequence of Rosellinia necatrix.</title>
        <authorList>
            <person name="Kanematsu S."/>
        </authorList>
    </citation>
    <scope>NUCLEOTIDE SEQUENCE [LARGE SCALE GENOMIC DNA]</scope>
    <source>
        <strain evidence="2">W97</strain>
    </source>
</reference>
<evidence type="ECO:0000313" key="2">
    <source>
        <dbReference type="EMBL" id="GAP86270.2"/>
    </source>
</evidence>
<gene>
    <name evidence="2" type="ORF">SAMD00023353_1801440</name>
</gene>